<keyword evidence="1" id="KW-0175">Coiled coil</keyword>
<name>A0A9D2G0K8_9LACT</name>
<dbReference type="AlphaFoldDB" id="A0A9D2G0K8"/>
<reference evidence="3" key="2">
    <citation type="submission" date="2021-04" db="EMBL/GenBank/DDBJ databases">
        <authorList>
            <person name="Gilroy R."/>
        </authorList>
    </citation>
    <scope>NUCLEOTIDE SEQUENCE</scope>
    <source>
        <strain evidence="3">CHK169-4300</strain>
    </source>
</reference>
<dbReference type="EMBL" id="DXAZ01000005">
    <property type="protein sequence ID" value="HIZ70232.1"/>
    <property type="molecule type" value="Genomic_DNA"/>
</dbReference>
<comment type="caution">
    <text evidence="3">The sequence shown here is derived from an EMBL/GenBank/DDBJ whole genome shotgun (WGS) entry which is preliminary data.</text>
</comment>
<evidence type="ECO:0000313" key="4">
    <source>
        <dbReference type="Proteomes" id="UP000824106"/>
    </source>
</evidence>
<evidence type="ECO:0000256" key="1">
    <source>
        <dbReference type="SAM" id="Coils"/>
    </source>
</evidence>
<evidence type="ECO:0000313" key="3">
    <source>
        <dbReference type="EMBL" id="HIZ70232.1"/>
    </source>
</evidence>
<gene>
    <name evidence="3" type="ORF">H9808_00420</name>
</gene>
<feature type="chain" id="PRO_5039675677" description="P-type conjugative transfer protein TrbJ" evidence="2">
    <location>
        <begin position="25"/>
        <end position="259"/>
    </location>
</feature>
<proteinExistence type="predicted"/>
<reference evidence="3" key="1">
    <citation type="journal article" date="2021" name="PeerJ">
        <title>Extensive microbial diversity within the chicken gut microbiome revealed by metagenomics and culture.</title>
        <authorList>
            <person name="Gilroy R."/>
            <person name="Ravi A."/>
            <person name="Getino M."/>
            <person name="Pursley I."/>
            <person name="Horton D.L."/>
            <person name="Alikhan N.F."/>
            <person name="Baker D."/>
            <person name="Gharbi K."/>
            <person name="Hall N."/>
            <person name="Watson M."/>
            <person name="Adriaenssens E.M."/>
            <person name="Foster-Nyarko E."/>
            <person name="Jarju S."/>
            <person name="Secka A."/>
            <person name="Antonio M."/>
            <person name="Oren A."/>
            <person name="Chaudhuri R.R."/>
            <person name="La Ragione R."/>
            <person name="Hildebrand F."/>
            <person name="Pallen M.J."/>
        </authorList>
    </citation>
    <scope>NUCLEOTIDE SEQUENCE</scope>
    <source>
        <strain evidence="3">CHK169-4300</strain>
    </source>
</reference>
<organism evidence="3 4">
    <name type="scientific">Candidatus Atopostipes pullistercoris</name>
    <dbReference type="NCBI Taxonomy" id="2838467"/>
    <lineage>
        <taxon>Bacteria</taxon>
        <taxon>Bacillati</taxon>
        <taxon>Bacillota</taxon>
        <taxon>Bacilli</taxon>
        <taxon>Lactobacillales</taxon>
        <taxon>Carnobacteriaceae</taxon>
        <taxon>Atopostipes</taxon>
    </lineage>
</organism>
<evidence type="ECO:0008006" key="5">
    <source>
        <dbReference type="Google" id="ProtNLM"/>
    </source>
</evidence>
<protein>
    <recommendedName>
        <fullName evidence="5">P-type conjugative transfer protein TrbJ</fullName>
    </recommendedName>
</protein>
<feature type="coiled-coil region" evidence="1">
    <location>
        <begin position="145"/>
        <end position="172"/>
    </location>
</feature>
<dbReference type="Proteomes" id="UP000824106">
    <property type="component" value="Unassembled WGS sequence"/>
</dbReference>
<keyword evidence="2" id="KW-0732">Signal</keyword>
<accession>A0A9D2G0K8</accession>
<evidence type="ECO:0000256" key="2">
    <source>
        <dbReference type="SAM" id="SignalP"/>
    </source>
</evidence>
<feature type="signal peptide" evidence="2">
    <location>
        <begin position="1"/>
        <end position="24"/>
    </location>
</feature>
<dbReference type="SUPFAM" id="SSF101082">
    <property type="entry name" value="Typo IV secretion system protein TraC"/>
    <property type="match status" value="1"/>
</dbReference>
<sequence>MKKKFRQIGLAIIFSISLTVPAEAAIPVIDDQNIAQQLKTYTETLNVVKNTAEQISLQLKELMAMPENILNEYKQAFNDSIAAVKNTLSNSDLLVDKDEWDEYWKETYPRINSGDYKQTVWSERSINDTLQEIMSMRNEEDVNSYHELMAELEKSKVRLQDLLEQNKTVEGNKQAQQIANMIATEKANIDSINTAIQAITDKNQLMHQQAEVLKAQNRKAVINAAKQAEEETLSQMENEVIEKVPIIDDPFATYGNVRW</sequence>